<dbReference type="Proteomes" id="UP001189624">
    <property type="component" value="Chromosome 5"/>
</dbReference>
<dbReference type="InterPro" id="IPR055513">
    <property type="entry name" value="DUF7086"/>
</dbReference>
<sequence length="272" mass="30772">MASEEIDLSLSLGCGDGSSKKTLTPPFSSPPIEPVQTNLLLMTKPIHVANPNLNPSFPSSSNNNIDPFLVSSSDDNNLPSVAAKVKGNVSTGASSTRRSRRASSNRRNRAEDETIPPPFPWATNKQATIHNQRYLLENNIYTITGTLHCKKCEQEFQLSLDLVEKAHDLRKFIYRKKDRMHDRAPAAWVNPVFPKCPLCGRENSTRPVLAKDKKEINWLFLLLSQMLGCCTLDHLKYFCMHNSNHRTGAKDRLLYLTYMELAKQLEPEWFDS</sequence>
<evidence type="ECO:0000313" key="4">
    <source>
        <dbReference type="Proteomes" id="UP001189624"/>
    </source>
</evidence>
<proteinExistence type="predicted"/>
<feature type="domain" description="DUF7086" evidence="2">
    <location>
        <begin position="133"/>
        <end position="265"/>
    </location>
</feature>
<dbReference type="PANTHER" id="PTHR34272">
    <property type="entry name" value="EXPRESSED PROTEIN"/>
    <property type="match status" value="1"/>
</dbReference>
<dbReference type="AlphaFoldDB" id="A0AA86SW76"/>
<evidence type="ECO:0000256" key="1">
    <source>
        <dbReference type="SAM" id="MobiDB-lite"/>
    </source>
</evidence>
<evidence type="ECO:0000313" key="3">
    <source>
        <dbReference type="EMBL" id="CAJ1956522.1"/>
    </source>
</evidence>
<dbReference type="Gramene" id="rna-AYBTSS11_LOCUS16703">
    <property type="protein sequence ID" value="CAJ1956522.1"/>
    <property type="gene ID" value="gene-AYBTSS11_LOCUS16703"/>
</dbReference>
<dbReference type="EMBL" id="OY731402">
    <property type="protein sequence ID" value="CAJ1956522.1"/>
    <property type="molecule type" value="Genomic_DNA"/>
</dbReference>
<feature type="region of interest" description="Disordered" evidence="1">
    <location>
        <begin position="1"/>
        <end position="30"/>
    </location>
</feature>
<feature type="region of interest" description="Disordered" evidence="1">
    <location>
        <begin position="79"/>
        <end position="123"/>
    </location>
</feature>
<evidence type="ECO:0000259" key="2">
    <source>
        <dbReference type="Pfam" id="PF23324"/>
    </source>
</evidence>
<accession>A0AA86SW76</accession>
<name>A0AA86SW76_9FABA</name>
<dbReference type="PANTHER" id="PTHR34272:SF1">
    <property type="entry name" value="EXPRESSED PROTEIN"/>
    <property type="match status" value="1"/>
</dbReference>
<organism evidence="3 4">
    <name type="scientific">Sphenostylis stenocarpa</name>
    <dbReference type="NCBI Taxonomy" id="92480"/>
    <lineage>
        <taxon>Eukaryota</taxon>
        <taxon>Viridiplantae</taxon>
        <taxon>Streptophyta</taxon>
        <taxon>Embryophyta</taxon>
        <taxon>Tracheophyta</taxon>
        <taxon>Spermatophyta</taxon>
        <taxon>Magnoliopsida</taxon>
        <taxon>eudicotyledons</taxon>
        <taxon>Gunneridae</taxon>
        <taxon>Pentapetalae</taxon>
        <taxon>rosids</taxon>
        <taxon>fabids</taxon>
        <taxon>Fabales</taxon>
        <taxon>Fabaceae</taxon>
        <taxon>Papilionoideae</taxon>
        <taxon>50 kb inversion clade</taxon>
        <taxon>NPAAA clade</taxon>
        <taxon>indigoferoid/millettioid clade</taxon>
        <taxon>Phaseoleae</taxon>
        <taxon>Sphenostylis</taxon>
    </lineage>
</organism>
<feature type="compositionally biased region" description="Basic residues" evidence="1">
    <location>
        <begin position="97"/>
        <end position="107"/>
    </location>
</feature>
<protein>
    <recommendedName>
        <fullName evidence="2">DUF7086 domain-containing protein</fullName>
    </recommendedName>
</protein>
<gene>
    <name evidence="3" type="ORF">AYBTSS11_LOCUS16703</name>
</gene>
<keyword evidence="4" id="KW-1185">Reference proteome</keyword>
<dbReference type="Pfam" id="PF23324">
    <property type="entry name" value="DUF7086"/>
    <property type="match status" value="1"/>
</dbReference>
<reference evidence="3" key="1">
    <citation type="submission" date="2023-10" db="EMBL/GenBank/DDBJ databases">
        <authorList>
            <person name="Domelevo Entfellner J.-B."/>
        </authorList>
    </citation>
    <scope>NUCLEOTIDE SEQUENCE</scope>
</reference>